<evidence type="ECO:0000313" key="2">
    <source>
        <dbReference type="Proteomes" id="UP001281147"/>
    </source>
</evidence>
<name>A0ACC3NIT6_9PEZI</name>
<reference evidence="1" key="1">
    <citation type="submission" date="2023-07" db="EMBL/GenBank/DDBJ databases">
        <title>Black Yeasts Isolated from many extreme environments.</title>
        <authorList>
            <person name="Coleine C."/>
            <person name="Stajich J.E."/>
            <person name="Selbmann L."/>
        </authorList>
    </citation>
    <scope>NUCLEOTIDE SEQUENCE</scope>
    <source>
        <strain evidence="1">CCFEE 5714</strain>
    </source>
</reference>
<accession>A0ACC3NIT6</accession>
<sequence length="152" mass="16788">MAKGTTNWESAETWQRVVASILATGVKIDLRAVATYYGTTYDTLENRFRKLKKDAADLKTEVDGGDRGEVAVPSRTKSAPTTPRKPKTPKKEPLETVANGRITKKTPSKKKMVKEEKTGDDDNGNSNNFSGNFDDIFNSNTMAFGVDDDMFT</sequence>
<protein>
    <submittedName>
        <fullName evidence="1">Uncharacterized protein</fullName>
    </submittedName>
</protein>
<gene>
    <name evidence="1" type="ORF">LTR37_005517</name>
</gene>
<dbReference type="Proteomes" id="UP001281147">
    <property type="component" value="Unassembled WGS sequence"/>
</dbReference>
<organism evidence="1 2">
    <name type="scientific">Vermiconidia calcicola</name>
    <dbReference type="NCBI Taxonomy" id="1690605"/>
    <lineage>
        <taxon>Eukaryota</taxon>
        <taxon>Fungi</taxon>
        <taxon>Dikarya</taxon>
        <taxon>Ascomycota</taxon>
        <taxon>Pezizomycotina</taxon>
        <taxon>Dothideomycetes</taxon>
        <taxon>Dothideomycetidae</taxon>
        <taxon>Mycosphaerellales</taxon>
        <taxon>Extremaceae</taxon>
        <taxon>Vermiconidia</taxon>
    </lineage>
</organism>
<evidence type="ECO:0000313" key="1">
    <source>
        <dbReference type="EMBL" id="KAK3717746.1"/>
    </source>
</evidence>
<keyword evidence="2" id="KW-1185">Reference proteome</keyword>
<dbReference type="EMBL" id="JAUTXU010000035">
    <property type="protein sequence ID" value="KAK3717746.1"/>
    <property type="molecule type" value="Genomic_DNA"/>
</dbReference>
<proteinExistence type="predicted"/>
<comment type="caution">
    <text evidence="1">The sequence shown here is derived from an EMBL/GenBank/DDBJ whole genome shotgun (WGS) entry which is preliminary data.</text>
</comment>